<dbReference type="InterPro" id="IPR044855">
    <property type="entry name" value="CoA-Trfase_III_dom3_sf"/>
</dbReference>
<dbReference type="AlphaFoldDB" id="A0A7G5XJL1"/>
<name>A0A7G5XJL1_9BACT</name>
<dbReference type="Gene3D" id="3.30.1540.10">
    <property type="entry name" value="formyl-coa transferase, domain 3"/>
    <property type="match status" value="1"/>
</dbReference>
<evidence type="ECO:0000256" key="1">
    <source>
        <dbReference type="ARBA" id="ARBA00022679"/>
    </source>
</evidence>
<accession>A0A7G5XJL1</accession>
<dbReference type="Proteomes" id="UP000515344">
    <property type="component" value="Chromosome"/>
</dbReference>
<evidence type="ECO:0000313" key="2">
    <source>
        <dbReference type="EMBL" id="QNA45664.1"/>
    </source>
</evidence>
<dbReference type="GO" id="GO:0008410">
    <property type="term" value="F:CoA-transferase activity"/>
    <property type="evidence" value="ECO:0007669"/>
    <property type="project" value="TreeGrafter"/>
</dbReference>
<sequence>MKLLEDVLVIDFSQFLSGPSAALRLADMGAQVIKIERPGVGDICRELYVSDVMIEGESTIFHAINRNKQSYAADLKDPNDLGKVKQLIAKADVVMHNFRPGVMERIGLDYASVKKIKPDVVYAEISGYGVEGPWKDLPGQDLLLQSVSGLTWLSNNIDESPTPMGVAVVDIMAGTHIAQGILAALYQKGTTGEGALVQVSMLESILDFQFEVLTCYYNDGRQLPVRGAVNSAHAYIAAPYGIYKTNDDYIALAMTNIPTLATLLECEPLKEFVNSNDWFAKRDEIKSILAGHLTTRPSAEWLGILEKADIWCAAVMDYDRLVKQEGYRSLEMEVTVKTSNGISVTTTRCPIKVDGEILAAGKGAPLLGEHNKEIDYRFGITEQLQTVTK</sequence>
<dbReference type="Pfam" id="PF02515">
    <property type="entry name" value="CoA_transf_3"/>
    <property type="match status" value="1"/>
</dbReference>
<dbReference type="InterPro" id="IPR023606">
    <property type="entry name" value="CoA-Trfase_III_dom_1_sf"/>
</dbReference>
<dbReference type="InterPro" id="IPR050483">
    <property type="entry name" value="CoA-transferase_III_domain"/>
</dbReference>
<evidence type="ECO:0000313" key="3">
    <source>
        <dbReference type="Proteomes" id="UP000515344"/>
    </source>
</evidence>
<gene>
    <name evidence="2" type="ORF">H4075_05540</name>
</gene>
<dbReference type="InterPro" id="IPR003673">
    <property type="entry name" value="CoA-Trfase_fam_III"/>
</dbReference>
<protein>
    <submittedName>
        <fullName evidence="2">CoA transferase</fullName>
    </submittedName>
</protein>
<dbReference type="EMBL" id="CP060007">
    <property type="protein sequence ID" value="QNA45664.1"/>
    <property type="molecule type" value="Genomic_DNA"/>
</dbReference>
<dbReference type="RefSeq" id="WP_182804917.1">
    <property type="nucleotide sequence ID" value="NZ_CP060007.1"/>
</dbReference>
<proteinExistence type="predicted"/>
<dbReference type="SUPFAM" id="SSF89796">
    <property type="entry name" value="CoA-transferase family III (CaiB/BaiF)"/>
    <property type="match status" value="1"/>
</dbReference>
<reference evidence="3" key="1">
    <citation type="submission" date="2020-08" db="EMBL/GenBank/DDBJ databases">
        <title>Lacibacter sp. S13-6-6 genome sequencing.</title>
        <authorList>
            <person name="Jin L."/>
        </authorList>
    </citation>
    <scope>NUCLEOTIDE SEQUENCE [LARGE SCALE GENOMIC DNA]</scope>
    <source>
        <strain evidence="3">S13-6-6</strain>
    </source>
</reference>
<organism evidence="2 3">
    <name type="scientific">Lacibacter sediminis</name>
    <dbReference type="NCBI Taxonomy" id="2760713"/>
    <lineage>
        <taxon>Bacteria</taxon>
        <taxon>Pseudomonadati</taxon>
        <taxon>Bacteroidota</taxon>
        <taxon>Chitinophagia</taxon>
        <taxon>Chitinophagales</taxon>
        <taxon>Chitinophagaceae</taxon>
        <taxon>Lacibacter</taxon>
    </lineage>
</organism>
<dbReference type="PANTHER" id="PTHR48207">
    <property type="entry name" value="SUCCINATE--HYDROXYMETHYLGLUTARATE COA-TRANSFERASE"/>
    <property type="match status" value="1"/>
</dbReference>
<keyword evidence="3" id="KW-1185">Reference proteome</keyword>
<keyword evidence="1 2" id="KW-0808">Transferase</keyword>
<dbReference type="PANTHER" id="PTHR48207:SF4">
    <property type="entry name" value="BLL6097 PROTEIN"/>
    <property type="match status" value="1"/>
</dbReference>
<dbReference type="KEGG" id="lacs:H4075_05540"/>
<dbReference type="Gene3D" id="3.40.50.10540">
    <property type="entry name" value="Crotonobetainyl-coa:carnitine coa-transferase, domain 1"/>
    <property type="match status" value="1"/>
</dbReference>